<name>A0ACC1QQ40_9HYPO</name>
<keyword evidence="2" id="KW-1185">Reference proteome</keyword>
<comment type="caution">
    <text evidence="1">The sequence shown here is derived from an EMBL/GenBank/DDBJ whole genome shotgun (WGS) entry which is preliminary data.</text>
</comment>
<dbReference type="EMBL" id="JANAKD010000966">
    <property type="protein sequence ID" value="KAJ3485338.1"/>
    <property type="molecule type" value="Genomic_DNA"/>
</dbReference>
<gene>
    <name evidence="1" type="ORF">NLG97_g6839</name>
</gene>
<accession>A0ACC1QQ40</accession>
<evidence type="ECO:0000313" key="2">
    <source>
        <dbReference type="Proteomes" id="UP001148737"/>
    </source>
</evidence>
<protein>
    <submittedName>
        <fullName evidence="1">Uncharacterized protein</fullName>
    </submittedName>
</protein>
<proteinExistence type="predicted"/>
<organism evidence="1 2">
    <name type="scientific">Lecanicillium saksenae</name>
    <dbReference type="NCBI Taxonomy" id="468837"/>
    <lineage>
        <taxon>Eukaryota</taxon>
        <taxon>Fungi</taxon>
        <taxon>Dikarya</taxon>
        <taxon>Ascomycota</taxon>
        <taxon>Pezizomycotina</taxon>
        <taxon>Sordariomycetes</taxon>
        <taxon>Hypocreomycetidae</taxon>
        <taxon>Hypocreales</taxon>
        <taxon>Cordycipitaceae</taxon>
        <taxon>Lecanicillium</taxon>
    </lineage>
</organism>
<sequence length="218" mass="24588">MARFVDCSSVSSNSSSGSGADALVLVPMRGSGLTSLEYDWIECQRDMLEYDLLTVARSKHQHVDILVARISLLMMTPDALCKDWTSAPNLAITHPVWPPDFTMTGRVRQCFGKWLMRRSPFESTPFRKDPSEARHKFDAYTGQALLELSRDIAEPSKYAEKQVVKRVAIHIASDISLCSRDLRRHLEGFIAVLKASGGMQTVMETKQLHKISLWLIMM</sequence>
<evidence type="ECO:0000313" key="1">
    <source>
        <dbReference type="EMBL" id="KAJ3485338.1"/>
    </source>
</evidence>
<reference evidence="1" key="1">
    <citation type="submission" date="2022-07" db="EMBL/GenBank/DDBJ databases">
        <title>Genome Sequence of Lecanicillium saksenae.</title>
        <authorList>
            <person name="Buettner E."/>
        </authorList>
    </citation>
    <scope>NUCLEOTIDE SEQUENCE</scope>
    <source>
        <strain evidence="1">VT-O1</strain>
    </source>
</reference>
<dbReference type="Proteomes" id="UP001148737">
    <property type="component" value="Unassembled WGS sequence"/>
</dbReference>